<comment type="caution">
    <text evidence="4">The sequence shown here is derived from an EMBL/GenBank/DDBJ whole genome shotgun (WGS) entry which is preliminary data.</text>
</comment>
<dbReference type="InterPro" id="IPR001680">
    <property type="entry name" value="WD40_rpt"/>
</dbReference>
<evidence type="ECO:0008006" key="6">
    <source>
        <dbReference type="Google" id="ProtNLM"/>
    </source>
</evidence>
<keyword evidence="5" id="KW-1185">Reference proteome</keyword>
<dbReference type="Pfam" id="PF00400">
    <property type="entry name" value="WD40"/>
    <property type="match status" value="2"/>
</dbReference>
<sequence>MEPVFRHFGVRNGANCIFLSEDSIIIGSAMGDVEILDTETFLKISTVYSDPEMRACQSIYLSSSGRLCIQIRNFGILIFQNISGKQWEEVQFIEMNHVGFCNFLIFEEKLIYVSQNSKGRSIICCEDGRKLEIDEVTPMHLSSFSDRIILGSEDGKIRIIQDFKVISEIQPVKDTVFCTSVNENGEIACGYSKSPIIIIRNDFSTSDFEELHYPQTSSGCSSLQFSPNSKQLLAGFWDGTIRVFSIQKLKILLVISNAHSNTVTGLVWKNKRECLSCSTDSTIAVWNFEK</sequence>
<gene>
    <name evidence="4" type="ORF">CAMP_LOCUS13597</name>
</gene>
<dbReference type="InterPro" id="IPR015943">
    <property type="entry name" value="WD40/YVTN_repeat-like_dom_sf"/>
</dbReference>
<evidence type="ECO:0000256" key="3">
    <source>
        <dbReference type="PROSITE-ProRule" id="PRU00221"/>
    </source>
</evidence>
<evidence type="ECO:0000256" key="2">
    <source>
        <dbReference type="ARBA" id="ARBA00022737"/>
    </source>
</evidence>
<proteinExistence type="predicted"/>
<keyword evidence="1 3" id="KW-0853">WD repeat</keyword>
<dbReference type="OrthoDB" id="7668193at2759"/>
<dbReference type="InterPro" id="IPR050505">
    <property type="entry name" value="WDR55/POC1"/>
</dbReference>
<dbReference type="PROSITE" id="PS50082">
    <property type="entry name" value="WD_REPEATS_2"/>
    <property type="match status" value="1"/>
</dbReference>
<dbReference type="Proteomes" id="UP001152747">
    <property type="component" value="Unassembled WGS sequence"/>
</dbReference>
<organism evidence="4 5">
    <name type="scientific">Caenorhabditis angaria</name>
    <dbReference type="NCBI Taxonomy" id="860376"/>
    <lineage>
        <taxon>Eukaryota</taxon>
        <taxon>Metazoa</taxon>
        <taxon>Ecdysozoa</taxon>
        <taxon>Nematoda</taxon>
        <taxon>Chromadorea</taxon>
        <taxon>Rhabditida</taxon>
        <taxon>Rhabditina</taxon>
        <taxon>Rhabditomorpha</taxon>
        <taxon>Rhabditoidea</taxon>
        <taxon>Rhabditidae</taxon>
        <taxon>Peloderinae</taxon>
        <taxon>Caenorhabditis</taxon>
    </lineage>
</organism>
<reference evidence="4" key="1">
    <citation type="submission" date="2022-11" db="EMBL/GenBank/DDBJ databases">
        <authorList>
            <person name="Kikuchi T."/>
        </authorList>
    </citation>
    <scope>NUCLEOTIDE SEQUENCE</scope>
    <source>
        <strain evidence="4">PS1010</strain>
    </source>
</reference>
<dbReference type="Gene3D" id="2.130.10.10">
    <property type="entry name" value="YVTN repeat-like/Quinoprotein amine dehydrogenase"/>
    <property type="match status" value="1"/>
</dbReference>
<dbReference type="AlphaFoldDB" id="A0A9P1ITH8"/>
<evidence type="ECO:0000256" key="1">
    <source>
        <dbReference type="ARBA" id="ARBA00022574"/>
    </source>
</evidence>
<keyword evidence="2" id="KW-0677">Repeat</keyword>
<evidence type="ECO:0000313" key="5">
    <source>
        <dbReference type="Proteomes" id="UP001152747"/>
    </source>
</evidence>
<dbReference type="PROSITE" id="PS00678">
    <property type="entry name" value="WD_REPEATS_1"/>
    <property type="match status" value="1"/>
</dbReference>
<accession>A0A9P1ITH8</accession>
<dbReference type="PANTHER" id="PTHR44019:SF17">
    <property type="entry name" value="F-BOX_WD REPEAT-CONTAINING PROTEIN 12"/>
    <property type="match status" value="1"/>
</dbReference>
<dbReference type="SUPFAM" id="SSF50978">
    <property type="entry name" value="WD40 repeat-like"/>
    <property type="match status" value="1"/>
</dbReference>
<dbReference type="PANTHER" id="PTHR44019">
    <property type="entry name" value="WD REPEAT-CONTAINING PROTEIN 55"/>
    <property type="match status" value="1"/>
</dbReference>
<dbReference type="InterPro" id="IPR019775">
    <property type="entry name" value="WD40_repeat_CS"/>
</dbReference>
<evidence type="ECO:0000313" key="4">
    <source>
        <dbReference type="EMBL" id="CAI5450960.1"/>
    </source>
</evidence>
<dbReference type="SMART" id="SM00320">
    <property type="entry name" value="WD40"/>
    <property type="match status" value="4"/>
</dbReference>
<dbReference type="InterPro" id="IPR036322">
    <property type="entry name" value="WD40_repeat_dom_sf"/>
</dbReference>
<name>A0A9P1ITH8_9PELO</name>
<feature type="repeat" description="WD" evidence="3">
    <location>
        <begin position="256"/>
        <end position="290"/>
    </location>
</feature>
<dbReference type="EMBL" id="CANHGI010000005">
    <property type="protein sequence ID" value="CAI5450960.1"/>
    <property type="molecule type" value="Genomic_DNA"/>
</dbReference>
<dbReference type="PROSITE" id="PS50294">
    <property type="entry name" value="WD_REPEATS_REGION"/>
    <property type="match status" value="1"/>
</dbReference>
<protein>
    <recommendedName>
        <fullName evidence="6">Anaphase-promoting complex subunit 4 WD40 domain-containing protein</fullName>
    </recommendedName>
</protein>